<feature type="transmembrane region" description="Helical" evidence="2">
    <location>
        <begin position="6"/>
        <end position="24"/>
    </location>
</feature>
<comment type="caution">
    <text evidence="3">The sequence shown here is derived from an EMBL/GenBank/DDBJ whole genome shotgun (WGS) entry which is preliminary data.</text>
</comment>
<dbReference type="InterPro" id="IPR013783">
    <property type="entry name" value="Ig-like_fold"/>
</dbReference>
<feature type="region of interest" description="Disordered" evidence="1">
    <location>
        <begin position="38"/>
        <end position="60"/>
    </location>
</feature>
<protein>
    <recommendedName>
        <fullName evidence="5">Bacterial Ig domain-containing protein</fullName>
    </recommendedName>
</protein>
<evidence type="ECO:0000313" key="3">
    <source>
        <dbReference type="EMBL" id="OGY11468.1"/>
    </source>
</evidence>
<name>A0A1G1V7L9_9BACT</name>
<organism evidence="3 4">
    <name type="scientific">Candidatus Blackburnbacteria bacterium RIFCSPHIGHO2_02_FULL_44_20</name>
    <dbReference type="NCBI Taxonomy" id="1797516"/>
    <lineage>
        <taxon>Bacteria</taxon>
        <taxon>Candidatus Blackburniibacteriota</taxon>
    </lineage>
</organism>
<proteinExistence type="predicted"/>
<dbReference type="STRING" id="1797516.A3D26_04565"/>
<gene>
    <name evidence="3" type="ORF">A3D26_04565</name>
</gene>
<reference evidence="3 4" key="1">
    <citation type="journal article" date="2016" name="Nat. Commun.">
        <title>Thousands of microbial genomes shed light on interconnected biogeochemical processes in an aquifer system.</title>
        <authorList>
            <person name="Anantharaman K."/>
            <person name="Brown C.T."/>
            <person name="Hug L.A."/>
            <person name="Sharon I."/>
            <person name="Castelle C.J."/>
            <person name="Probst A.J."/>
            <person name="Thomas B.C."/>
            <person name="Singh A."/>
            <person name="Wilkins M.J."/>
            <person name="Karaoz U."/>
            <person name="Brodie E.L."/>
            <person name="Williams K.H."/>
            <person name="Hubbard S.S."/>
            <person name="Banfield J.F."/>
        </authorList>
    </citation>
    <scope>NUCLEOTIDE SEQUENCE [LARGE SCALE GENOMIC DNA]</scope>
</reference>
<evidence type="ECO:0000256" key="1">
    <source>
        <dbReference type="SAM" id="MobiDB-lite"/>
    </source>
</evidence>
<evidence type="ECO:0008006" key="5">
    <source>
        <dbReference type="Google" id="ProtNLM"/>
    </source>
</evidence>
<keyword evidence="2" id="KW-0812">Transmembrane</keyword>
<dbReference type="Pfam" id="PF09136">
    <property type="entry name" value="Glucodextran_B"/>
    <property type="match status" value="1"/>
</dbReference>
<keyword evidence="2" id="KW-1133">Transmembrane helix</keyword>
<dbReference type="AlphaFoldDB" id="A0A1G1V7L9"/>
<accession>A0A1G1V7L9</accession>
<dbReference type="EMBL" id="MHBZ01000017">
    <property type="protein sequence ID" value="OGY11468.1"/>
    <property type="molecule type" value="Genomic_DNA"/>
</dbReference>
<evidence type="ECO:0000313" key="4">
    <source>
        <dbReference type="Proteomes" id="UP000178319"/>
    </source>
</evidence>
<evidence type="ECO:0000256" key="2">
    <source>
        <dbReference type="SAM" id="Phobius"/>
    </source>
</evidence>
<sequence length="144" mass="15497">MRKEVLVAIAVGSLVGLIIAFGVWRANKAFSFSKIKSSIETTSQEGSKEDNKPKTPTSLVVTSPENSAILSSDKVKVEGSSTPEATIVLSSENYETITESNKDGEFKTEIELAGGVNQVKVASYDLNGNKQETSLTVIYSTEFK</sequence>
<keyword evidence="2" id="KW-0472">Membrane</keyword>
<dbReference type="Gene3D" id="2.60.40.10">
    <property type="entry name" value="Immunoglobulins"/>
    <property type="match status" value="1"/>
</dbReference>
<dbReference type="Proteomes" id="UP000178319">
    <property type="component" value="Unassembled WGS sequence"/>
</dbReference>